<feature type="chain" id="PRO_5036997161" description="Acidic protein" evidence="1">
    <location>
        <begin position="36"/>
        <end position="141"/>
    </location>
</feature>
<keyword evidence="1" id="KW-0732">Signal</keyword>
<evidence type="ECO:0000256" key="1">
    <source>
        <dbReference type="SAM" id="SignalP"/>
    </source>
</evidence>
<proteinExistence type="predicted"/>
<gene>
    <name evidence="2" type="ORF">BDA96_08G069600</name>
</gene>
<organism evidence="2 3">
    <name type="scientific">Sorghum bicolor</name>
    <name type="common">Sorghum</name>
    <name type="synonym">Sorghum vulgare</name>
    <dbReference type="NCBI Taxonomy" id="4558"/>
    <lineage>
        <taxon>Eukaryota</taxon>
        <taxon>Viridiplantae</taxon>
        <taxon>Streptophyta</taxon>
        <taxon>Embryophyta</taxon>
        <taxon>Tracheophyta</taxon>
        <taxon>Spermatophyta</taxon>
        <taxon>Magnoliopsida</taxon>
        <taxon>Liliopsida</taxon>
        <taxon>Poales</taxon>
        <taxon>Poaceae</taxon>
        <taxon>PACMAD clade</taxon>
        <taxon>Panicoideae</taxon>
        <taxon>Andropogonodae</taxon>
        <taxon>Andropogoneae</taxon>
        <taxon>Sorghinae</taxon>
        <taxon>Sorghum</taxon>
    </lineage>
</organism>
<evidence type="ECO:0000313" key="3">
    <source>
        <dbReference type="Proteomes" id="UP000807115"/>
    </source>
</evidence>
<feature type="signal peptide" evidence="1">
    <location>
        <begin position="1"/>
        <end position="35"/>
    </location>
</feature>
<dbReference type="EMBL" id="CM027687">
    <property type="protein sequence ID" value="KAG0520386.1"/>
    <property type="molecule type" value="Genomic_DNA"/>
</dbReference>
<accession>A0A921QH58</accession>
<protein>
    <recommendedName>
        <fullName evidence="4">Acidic protein</fullName>
    </recommendedName>
</protein>
<evidence type="ECO:0000313" key="2">
    <source>
        <dbReference type="EMBL" id="KAG0520386.1"/>
    </source>
</evidence>
<reference evidence="2" key="2">
    <citation type="submission" date="2020-10" db="EMBL/GenBank/DDBJ databases">
        <authorList>
            <person name="Cooper E.A."/>
            <person name="Brenton Z.W."/>
            <person name="Flinn B.S."/>
            <person name="Jenkins J."/>
            <person name="Shu S."/>
            <person name="Flowers D."/>
            <person name="Luo F."/>
            <person name="Wang Y."/>
            <person name="Xia P."/>
            <person name="Barry K."/>
            <person name="Daum C."/>
            <person name="Lipzen A."/>
            <person name="Yoshinaga Y."/>
            <person name="Schmutz J."/>
            <person name="Saski C."/>
            <person name="Vermerris W."/>
            <person name="Kresovich S."/>
        </authorList>
    </citation>
    <scope>NUCLEOTIDE SEQUENCE</scope>
</reference>
<evidence type="ECO:0008006" key="4">
    <source>
        <dbReference type="Google" id="ProtNLM"/>
    </source>
</evidence>
<dbReference type="Proteomes" id="UP000807115">
    <property type="component" value="Chromosome 8"/>
</dbReference>
<reference evidence="2" key="1">
    <citation type="journal article" date="2019" name="BMC Genomics">
        <title>A new reference genome for Sorghum bicolor reveals high levels of sequence similarity between sweet and grain genotypes: implications for the genetics of sugar metabolism.</title>
        <authorList>
            <person name="Cooper E.A."/>
            <person name="Brenton Z.W."/>
            <person name="Flinn B.S."/>
            <person name="Jenkins J."/>
            <person name="Shu S."/>
            <person name="Flowers D."/>
            <person name="Luo F."/>
            <person name="Wang Y."/>
            <person name="Xia P."/>
            <person name="Barry K."/>
            <person name="Daum C."/>
            <person name="Lipzen A."/>
            <person name="Yoshinaga Y."/>
            <person name="Schmutz J."/>
            <person name="Saski C."/>
            <person name="Vermerris W."/>
            <person name="Kresovich S."/>
        </authorList>
    </citation>
    <scope>NUCLEOTIDE SEQUENCE</scope>
</reference>
<sequence length="141" mass="14222">MALRASALKGGDAVAAAAICVALIVCWVGKPAAQGSPTCGVHRCISECPSKCNSTALSSCEGVKSTYVGKCWPNCIAGCTDSCHSAGVTACDDVCNSQCDSNCNSSAATNPYYLGCVSAEFQACKDSCEKACEGKKVNGSG</sequence>
<dbReference type="AlphaFoldDB" id="A0A921QH58"/>
<name>A0A921QH58_SORBI</name>
<comment type="caution">
    <text evidence="2">The sequence shown here is derived from an EMBL/GenBank/DDBJ whole genome shotgun (WGS) entry which is preliminary data.</text>
</comment>